<keyword evidence="1" id="KW-1133">Transmembrane helix</keyword>
<comment type="caution">
    <text evidence="2">The sequence shown here is derived from an EMBL/GenBank/DDBJ whole genome shotgun (WGS) entry which is preliminary data.</text>
</comment>
<gene>
    <name evidence="2" type="ORF">A3F54_01700</name>
</gene>
<name>A0A1G2B0G9_9BACT</name>
<evidence type="ECO:0000256" key="1">
    <source>
        <dbReference type="SAM" id="Phobius"/>
    </source>
</evidence>
<feature type="transmembrane region" description="Helical" evidence="1">
    <location>
        <begin position="7"/>
        <end position="31"/>
    </location>
</feature>
<sequence>MHMTLKRIIIFISLGIAIVLALVGGVNVIFFRDWGDGAVMPDIEMQVEEIAGNEQEFSVARMFTLVPGQVIQADELDLRLVVNNIMYIPCMSNVSNCQFTSFRADLTLSLISDPTKADTVSFVGFPSEIRSLGKSLQIVSATAQNIQIIIRGSAAKATVPSGN</sequence>
<evidence type="ECO:0000313" key="2">
    <source>
        <dbReference type="EMBL" id="OGY82683.1"/>
    </source>
</evidence>
<reference evidence="2 3" key="1">
    <citation type="journal article" date="2016" name="Nat. Commun.">
        <title>Thousands of microbial genomes shed light on interconnected biogeochemical processes in an aquifer system.</title>
        <authorList>
            <person name="Anantharaman K."/>
            <person name="Brown C.T."/>
            <person name="Hug L.A."/>
            <person name="Sharon I."/>
            <person name="Castelle C.J."/>
            <person name="Probst A.J."/>
            <person name="Thomas B.C."/>
            <person name="Singh A."/>
            <person name="Wilkins M.J."/>
            <person name="Karaoz U."/>
            <person name="Brodie E.L."/>
            <person name="Williams K.H."/>
            <person name="Hubbard S.S."/>
            <person name="Banfield J.F."/>
        </authorList>
    </citation>
    <scope>NUCLEOTIDE SEQUENCE [LARGE SCALE GENOMIC DNA]</scope>
</reference>
<dbReference type="AlphaFoldDB" id="A0A1G2B0G9"/>
<keyword evidence="1" id="KW-0472">Membrane</keyword>
<proteinExistence type="predicted"/>
<dbReference type="EMBL" id="MHKD01000025">
    <property type="protein sequence ID" value="OGY82683.1"/>
    <property type="molecule type" value="Genomic_DNA"/>
</dbReference>
<dbReference type="Proteomes" id="UP000176952">
    <property type="component" value="Unassembled WGS sequence"/>
</dbReference>
<accession>A0A1G2B0G9</accession>
<organism evidence="2 3">
    <name type="scientific">Candidatus Kerfeldbacteria bacterium RIFCSPHIGHO2_12_FULL_48_17</name>
    <dbReference type="NCBI Taxonomy" id="1798542"/>
    <lineage>
        <taxon>Bacteria</taxon>
        <taxon>Candidatus Kerfeldiibacteriota</taxon>
    </lineage>
</organism>
<keyword evidence="1" id="KW-0812">Transmembrane</keyword>
<evidence type="ECO:0000313" key="3">
    <source>
        <dbReference type="Proteomes" id="UP000176952"/>
    </source>
</evidence>
<dbReference type="STRING" id="1798542.A3F54_01700"/>
<protein>
    <submittedName>
        <fullName evidence="2">Uncharacterized protein</fullName>
    </submittedName>
</protein>